<evidence type="ECO:0000256" key="2">
    <source>
        <dbReference type="ARBA" id="ARBA00022729"/>
    </source>
</evidence>
<dbReference type="Gene3D" id="3.80.10.10">
    <property type="entry name" value="Ribonuclease Inhibitor"/>
    <property type="match status" value="1"/>
</dbReference>
<dbReference type="PANTHER" id="PTHR24369">
    <property type="entry name" value="ANTIGEN BSP, PUTATIVE-RELATED"/>
    <property type="match status" value="1"/>
</dbReference>
<dbReference type="EMBL" id="CAIIXF020000001">
    <property type="protein sequence ID" value="CAH1772967.1"/>
    <property type="molecule type" value="Genomic_DNA"/>
</dbReference>
<keyword evidence="1" id="KW-0433">Leucine-rich repeat</keyword>
<evidence type="ECO:0000313" key="4">
    <source>
        <dbReference type="EMBL" id="CAH1772967.1"/>
    </source>
</evidence>
<keyword evidence="2" id="KW-0732">Signal</keyword>
<reference evidence="4" key="1">
    <citation type="submission" date="2022-03" db="EMBL/GenBank/DDBJ databases">
        <authorList>
            <person name="Martin C."/>
        </authorList>
    </citation>
    <scope>NUCLEOTIDE SEQUENCE</scope>
</reference>
<sequence>MYMEVDGYVLLMVLHITGATNHASQCNTTTHCPAQCHCDTLTHTGFNDTILQVNCTNTSLTEMPHSVPCQDSDIKYHILLNNNRIHTLVYHTYLHNTMYLNMGDNTLSNVTQEAVAAMVDIQQLHIQNNRLASLPKVIRNLTNLEELSLHANPWDCNCDKMWFIEWTREIQNILTNKSQIKCSISKIELLKITPAQMQCKDKKEHRHLLAPYVIAIIIIVLLYLIISSIIAIFVTIRRRQKTEIINHGEGKSKTSVFTL</sequence>
<accession>A0A8J1UAD0</accession>
<proteinExistence type="predicted"/>
<dbReference type="GO" id="GO:0005886">
    <property type="term" value="C:plasma membrane"/>
    <property type="evidence" value="ECO:0007669"/>
    <property type="project" value="TreeGrafter"/>
</dbReference>
<dbReference type="InterPro" id="IPR000483">
    <property type="entry name" value="Cys-rich_flank_reg_C"/>
</dbReference>
<dbReference type="InterPro" id="IPR050541">
    <property type="entry name" value="LRR_TM_domain-containing"/>
</dbReference>
<comment type="caution">
    <text evidence="4">The sequence shown here is derived from an EMBL/GenBank/DDBJ whole genome shotgun (WGS) entry which is preliminary data.</text>
</comment>
<dbReference type="OrthoDB" id="6151426at2759"/>
<keyword evidence="5" id="KW-1185">Reference proteome</keyword>
<dbReference type="AlphaFoldDB" id="A0A8J1UAD0"/>
<protein>
    <submittedName>
        <fullName evidence="4">Uncharacterized protein</fullName>
    </submittedName>
</protein>
<organism evidence="4 5">
    <name type="scientific">Owenia fusiformis</name>
    <name type="common">Polychaete worm</name>
    <dbReference type="NCBI Taxonomy" id="6347"/>
    <lineage>
        <taxon>Eukaryota</taxon>
        <taxon>Metazoa</taxon>
        <taxon>Spiralia</taxon>
        <taxon>Lophotrochozoa</taxon>
        <taxon>Annelida</taxon>
        <taxon>Polychaeta</taxon>
        <taxon>Sedentaria</taxon>
        <taxon>Canalipalpata</taxon>
        <taxon>Sabellida</taxon>
        <taxon>Oweniida</taxon>
        <taxon>Oweniidae</taxon>
        <taxon>Owenia</taxon>
    </lineage>
</organism>
<evidence type="ECO:0000256" key="1">
    <source>
        <dbReference type="ARBA" id="ARBA00022614"/>
    </source>
</evidence>
<dbReference type="SUPFAM" id="SSF52058">
    <property type="entry name" value="L domain-like"/>
    <property type="match status" value="1"/>
</dbReference>
<name>A0A8J1UAD0_OWEFU</name>
<gene>
    <name evidence="4" type="ORF">OFUS_LOCUS632</name>
</gene>
<dbReference type="Proteomes" id="UP000749559">
    <property type="component" value="Unassembled WGS sequence"/>
</dbReference>
<dbReference type="PANTHER" id="PTHR24369:SF210">
    <property type="entry name" value="CHAOPTIN-RELATED"/>
    <property type="match status" value="1"/>
</dbReference>
<dbReference type="SMART" id="SM00082">
    <property type="entry name" value="LRRCT"/>
    <property type="match status" value="1"/>
</dbReference>
<keyword evidence="3" id="KW-0677">Repeat</keyword>
<dbReference type="InterPro" id="IPR032675">
    <property type="entry name" value="LRR_dom_sf"/>
</dbReference>
<evidence type="ECO:0000256" key="3">
    <source>
        <dbReference type="ARBA" id="ARBA00022737"/>
    </source>
</evidence>
<evidence type="ECO:0000313" key="5">
    <source>
        <dbReference type="Proteomes" id="UP000749559"/>
    </source>
</evidence>